<evidence type="ECO:0000313" key="1">
    <source>
        <dbReference type="EMBL" id="PXY21136.1"/>
    </source>
</evidence>
<protein>
    <submittedName>
        <fullName evidence="1">Uncharacterized protein</fullName>
    </submittedName>
</protein>
<dbReference type="EMBL" id="MASW01000006">
    <property type="protein sequence ID" value="PXY21136.1"/>
    <property type="molecule type" value="Genomic_DNA"/>
</dbReference>
<organism evidence="1 2">
    <name type="scientific">Prauserella muralis</name>
    <dbReference type="NCBI Taxonomy" id="588067"/>
    <lineage>
        <taxon>Bacteria</taxon>
        <taxon>Bacillati</taxon>
        <taxon>Actinomycetota</taxon>
        <taxon>Actinomycetes</taxon>
        <taxon>Pseudonocardiales</taxon>
        <taxon>Pseudonocardiaceae</taxon>
        <taxon>Prauserella</taxon>
    </lineage>
</organism>
<comment type="caution">
    <text evidence="1">The sequence shown here is derived from an EMBL/GenBank/DDBJ whole genome shotgun (WGS) entry which is preliminary data.</text>
</comment>
<dbReference type="Proteomes" id="UP000249915">
    <property type="component" value="Unassembled WGS sequence"/>
</dbReference>
<proteinExistence type="predicted"/>
<dbReference type="OrthoDB" id="3391752at2"/>
<name>A0A2V4APT4_9PSEU</name>
<accession>A0A2V4APT4</accession>
<dbReference type="AlphaFoldDB" id="A0A2V4APT4"/>
<evidence type="ECO:0000313" key="2">
    <source>
        <dbReference type="Proteomes" id="UP000249915"/>
    </source>
</evidence>
<dbReference type="RefSeq" id="WP_112284379.1">
    <property type="nucleotide sequence ID" value="NZ_MASW01000006.1"/>
</dbReference>
<gene>
    <name evidence="1" type="ORF">BAY60_27095</name>
</gene>
<sequence>MAGMGPPPQQHRRRRNATVAMTKLPAEGRQKTAPRWPLGEDIETRARLTVARRKVADLEERQAAGEPINEAALTRLQERVEVLEEIVATQTDAEKRMWRELWKTPQAVAWARLRWYREVAQYVRWKFHAENGNLKAGAEARQLGDRLGLTPLAMLRLRWEVAGDELDDKRKENTTPPPAPQRPDLKAVDPGAVAGS</sequence>
<keyword evidence="2" id="KW-1185">Reference proteome</keyword>
<reference evidence="1 2" key="1">
    <citation type="submission" date="2016-07" db="EMBL/GenBank/DDBJ databases">
        <title>Draft genome sequence of Prauserella muralis DSM 45305, isolated from a mould-covered wall in an indoor environment.</title>
        <authorList>
            <person name="Ruckert C."/>
            <person name="Albersmeier A."/>
            <person name="Jiang C.-L."/>
            <person name="Jiang Y."/>
            <person name="Kalinowski J."/>
            <person name="Schneider O."/>
            <person name="Winkler A."/>
            <person name="Zotchev S.B."/>
        </authorList>
    </citation>
    <scope>NUCLEOTIDE SEQUENCE [LARGE SCALE GENOMIC DNA]</scope>
    <source>
        <strain evidence="1 2">DSM 45305</strain>
    </source>
</reference>